<feature type="chain" id="PRO_5047387240" description="Lipocalin-like domain-containing protein" evidence="1">
    <location>
        <begin position="23"/>
        <end position="150"/>
    </location>
</feature>
<dbReference type="PROSITE" id="PS51257">
    <property type="entry name" value="PROKAR_LIPOPROTEIN"/>
    <property type="match status" value="1"/>
</dbReference>
<protein>
    <recommendedName>
        <fullName evidence="4">Lipocalin-like domain-containing protein</fullName>
    </recommendedName>
</protein>
<accession>A0ABX4BJ62</accession>
<dbReference type="Proteomes" id="UP000198382">
    <property type="component" value="Unassembled WGS sequence"/>
</dbReference>
<gene>
    <name evidence="2" type="ORF">B0A65_22485</name>
</gene>
<evidence type="ECO:0000313" key="3">
    <source>
        <dbReference type="Proteomes" id="UP000198382"/>
    </source>
</evidence>
<proteinExistence type="predicted"/>
<keyword evidence="3" id="KW-1185">Reference proteome</keyword>
<sequence>MKAKVYLLLILFSLVGCNMQNSIEENLITESDEHWVYYNSNSTHFTYFKFNKDKLSHRFKRNEKGQLYEYHDEGDVDKVPKKWSVSKDSVLTWGKFKYDVVSYSKSTIILTFPIAKEPFAGYIFLVKQKDSEIKTGPSVFEQKSLKHRER</sequence>
<reference evidence="2 3" key="1">
    <citation type="submission" date="2016-11" db="EMBL/GenBank/DDBJ databases">
        <title>Whole genomes of Flavobacteriaceae.</title>
        <authorList>
            <person name="Stine C."/>
            <person name="Li C."/>
            <person name="Tadesse D."/>
        </authorList>
    </citation>
    <scope>NUCLEOTIDE SEQUENCE [LARGE SCALE GENOMIC DNA]</scope>
    <source>
        <strain evidence="2 3">DSM 15937</strain>
    </source>
</reference>
<name>A0ABX4BJ62_FLAFR</name>
<comment type="caution">
    <text evidence="2">The sequence shown here is derived from an EMBL/GenBank/DDBJ whole genome shotgun (WGS) entry which is preliminary data.</text>
</comment>
<dbReference type="EMBL" id="MUGV01000051">
    <property type="protein sequence ID" value="OXA75183.1"/>
    <property type="molecule type" value="Genomic_DNA"/>
</dbReference>
<organism evidence="2 3">
    <name type="scientific">Flavobacterium frigidimaris</name>
    <dbReference type="NCBI Taxonomy" id="262320"/>
    <lineage>
        <taxon>Bacteria</taxon>
        <taxon>Pseudomonadati</taxon>
        <taxon>Bacteroidota</taxon>
        <taxon>Flavobacteriia</taxon>
        <taxon>Flavobacteriales</taxon>
        <taxon>Flavobacteriaceae</taxon>
        <taxon>Flavobacterium</taxon>
    </lineage>
</organism>
<evidence type="ECO:0000256" key="1">
    <source>
        <dbReference type="SAM" id="SignalP"/>
    </source>
</evidence>
<feature type="signal peptide" evidence="1">
    <location>
        <begin position="1"/>
        <end position="22"/>
    </location>
</feature>
<evidence type="ECO:0000313" key="2">
    <source>
        <dbReference type="EMBL" id="OXA75183.1"/>
    </source>
</evidence>
<evidence type="ECO:0008006" key="4">
    <source>
        <dbReference type="Google" id="ProtNLM"/>
    </source>
</evidence>
<keyword evidence="1" id="KW-0732">Signal</keyword>
<dbReference type="RefSeq" id="WP_074663984.1">
    <property type="nucleotide sequence ID" value="NZ_MUGV01000051.1"/>
</dbReference>